<feature type="domain" description="RelA/SpoT" evidence="1">
    <location>
        <begin position="47"/>
        <end position="173"/>
    </location>
</feature>
<dbReference type="InterPro" id="IPR007685">
    <property type="entry name" value="RelA_SpoT"/>
</dbReference>
<dbReference type="PANTHER" id="PTHR41773">
    <property type="entry name" value="GTP PYROPHOSPHATASE-RELATED"/>
    <property type="match status" value="1"/>
</dbReference>
<dbReference type="Proteomes" id="UP000027986">
    <property type="component" value="Chromosome"/>
</dbReference>
<dbReference type="InterPro" id="IPR043519">
    <property type="entry name" value="NT_sf"/>
</dbReference>
<organism evidence="2 3">
    <name type="scientific">Dermacoccus nishinomiyaensis</name>
    <dbReference type="NCBI Taxonomy" id="1274"/>
    <lineage>
        <taxon>Bacteria</taxon>
        <taxon>Bacillati</taxon>
        <taxon>Actinomycetota</taxon>
        <taxon>Actinomycetes</taxon>
        <taxon>Micrococcales</taxon>
        <taxon>Dermacoccaceae</taxon>
        <taxon>Dermacoccus</taxon>
    </lineage>
</organism>
<protein>
    <submittedName>
        <fullName evidence="2">GTP pyrophosphokinase</fullName>
    </submittedName>
</protein>
<gene>
    <name evidence="2" type="ORF">HX89_00415</name>
</gene>
<name>A0A075JII7_9MICO</name>
<evidence type="ECO:0000313" key="3">
    <source>
        <dbReference type="Proteomes" id="UP000027986"/>
    </source>
</evidence>
<dbReference type="Pfam" id="PF04607">
    <property type="entry name" value="RelA_SpoT"/>
    <property type="match status" value="1"/>
</dbReference>
<dbReference type="KEGG" id="dni:HX89_00415"/>
<evidence type="ECO:0000313" key="2">
    <source>
        <dbReference type="EMBL" id="AIF39718.1"/>
    </source>
</evidence>
<proteinExistence type="predicted"/>
<dbReference type="RefSeq" id="WP_038569927.1">
    <property type="nucleotide sequence ID" value="NZ_CAKZHM010000135.1"/>
</dbReference>
<keyword evidence="2" id="KW-0808">Transferase</keyword>
<dbReference type="GO" id="GO:0016301">
    <property type="term" value="F:kinase activity"/>
    <property type="evidence" value="ECO:0007669"/>
    <property type="project" value="UniProtKB-KW"/>
</dbReference>
<dbReference type="GeneID" id="41839742"/>
<keyword evidence="3" id="KW-1185">Reference proteome</keyword>
<dbReference type="Gene3D" id="1.10.287.860">
    <property type="entry name" value="Nucleotidyltransferase"/>
    <property type="match status" value="1"/>
</dbReference>
<dbReference type="CDD" id="cd05399">
    <property type="entry name" value="NT_Rel-Spo_like"/>
    <property type="match status" value="1"/>
</dbReference>
<dbReference type="GO" id="GO:0015969">
    <property type="term" value="P:guanosine tetraphosphate metabolic process"/>
    <property type="evidence" value="ECO:0007669"/>
    <property type="project" value="InterPro"/>
</dbReference>
<dbReference type="SUPFAM" id="SSF81301">
    <property type="entry name" value="Nucleotidyltransferase"/>
    <property type="match status" value="1"/>
</dbReference>
<dbReference type="Gene3D" id="3.30.460.10">
    <property type="entry name" value="Beta Polymerase, domain 2"/>
    <property type="match status" value="1"/>
</dbReference>
<accession>A0A075JII7</accession>
<dbReference type="EMBL" id="CP008889">
    <property type="protein sequence ID" value="AIF39718.1"/>
    <property type="molecule type" value="Genomic_DNA"/>
</dbReference>
<sequence>MSRRSLERAMATYTSRYPRTRRRTDDMVRKVRSIIDDAGINYLSITGRAKSPASFSDKVARRASELGHTDFDPALDITDQVGVRIITYVHSDIEPVAQLLAENFTVLEDRDMGRETASEGRFGYASRHMLISNDPSATAYDAAQCVSVQLRTVLQHAWAEFEHDARYKGDVPAEFAHELDRRFTLAAGLIELADREFSVIRDTLSSGLSQQGEGRFEDGLRVDARELASFLAGRYETSGFARPEAYVEAANWLTELEVTSIPMLADELKSVDSERISRSMGYRHQPGAVRRLEDDLLARYRERFVELPANEERRDSLRGRLQRLGRVGD</sequence>
<dbReference type="PANTHER" id="PTHR41773:SF1">
    <property type="entry name" value="RELA_SPOT DOMAIN-CONTAINING PROTEIN"/>
    <property type="match status" value="1"/>
</dbReference>
<reference evidence="2 3" key="1">
    <citation type="submission" date="2014-07" db="EMBL/GenBank/DDBJ databases">
        <title>Genome Sequencing of Dermacoccus nishinomiyaensis.</title>
        <authorList>
            <person name="Hong K.W."/>
            <person name="Chan K.G."/>
        </authorList>
    </citation>
    <scope>NUCLEOTIDE SEQUENCE [LARGE SCALE GENOMIC DNA]</scope>
    <source>
        <strain evidence="2 3">M25</strain>
    </source>
</reference>
<dbReference type="SMART" id="SM00954">
    <property type="entry name" value="RelA_SpoT"/>
    <property type="match status" value="1"/>
</dbReference>
<dbReference type="eggNOG" id="COG2357">
    <property type="taxonomic scope" value="Bacteria"/>
</dbReference>
<keyword evidence="2" id="KW-0418">Kinase</keyword>
<dbReference type="AlphaFoldDB" id="A0A075JII7"/>
<evidence type="ECO:0000259" key="1">
    <source>
        <dbReference type="SMART" id="SM00954"/>
    </source>
</evidence>
<dbReference type="HOGENOM" id="CLU_841224_0_0_11"/>